<gene>
    <name evidence="1" type="ORF">P6N53_04005</name>
</gene>
<name>A0AAW7ZAM6_9FIRM</name>
<reference evidence="1" key="2">
    <citation type="submission" date="2023-03" db="EMBL/GenBank/DDBJ databases">
        <authorList>
            <person name="Zhang Z."/>
        </authorList>
    </citation>
    <scope>NUCLEOTIDE SEQUENCE</scope>
    <source>
        <strain evidence="1">DSA</strain>
    </source>
</reference>
<organism evidence="1 2">
    <name type="scientific">Desulforamulus aquiferis</name>
    <dbReference type="NCBI Taxonomy" id="1397668"/>
    <lineage>
        <taxon>Bacteria</taxon>
        <taxon>Bacillati</taxon>
        <taxon>Bacillota</taxon>
        <taxon>Clostridia</taxon>
        <taxon>Eubacteriales</taxon>
        <taxon>Peptococcaceae</taxon>
        <taxon>Desulforamulus</taxon>
    </lineage>
</organism>
<keyword evidence="2" id="KW-1185">Reference proteome</keyword>
<reference evidence="1" key="1">
    <citation type="journal article" date="2023" name="J. Hazard. Mater.">
        <title>Anaerobic biodegradation of pyrene and benzo[a]pyrene by a new sulfate-reducing Desulforamulus aquiferis strain DSA.</title>
        <authorList>
            <person name="Zhang Z."/>
            <person name="Sun J."/>
            <person name="Gong X."/>
            <person name="Wang C."/>
            <person name="Wang H."/>
        </authorList>
    </citation>
    <scope>NUCLEOTIDE SEQUENCE</scope>
    <source>
        <strain evidence="1">DSA</strain>
    </source>
</reference>
<dbReference type="EMBL" id="JARPTC010000004">
    <property type="protein sequence ID" value="MDO7786382.1"/>
    <property type="molecule type" value="Genomic_DNA"/>
</dbReference>
<sequence length="203" mass="23465">MKLVVGINNALQGNWDVLSDIMGRELYLLTINIREFTFDELWIRAKSLLCVKGLPKPKIRIGDQVVVFDHCGTYRLEKGTIEKKSDEVETCFGYRSWADGRLKMLCSNLGLWGHYPFQLPDFNVQKDYYLKNLGRVENISCCHLYLKCQAEGRCLSRVYEELGIRFNCTVAQRLEQKSLNLQKSRILKDCEIVVESDGQLALF</sequence>
<comment type="caution">
    <text evidence="1">The sequence shown here is derived from an EMBL/GenBank/DDBJ whole genome shotgun (WGS) entry which is preliminary data.</text>
</comment>
<dbReference type="AlphaFoldDB" id="A0AAW7ZAM6"/>
<proteinExistence type="predicted"/>
<protein>
    <submittedName>
        <fullName evidence="1">Uncharacterized protein</fullName>
    </submittedName>
</protein>
<dbReference type="Proteomes" id="UP001172911">
    <property type="component" value="Unassembled WGS sequence"/>
</dbReference>
<evidence type="ECO:0000313" key="2">
    <source>
        <dbReference type="Proteomes" id="UP001172911"/>
    </source>
</evidence>
<evidence type="ECO:0000313" key="1">
    <source>
        <dbReference type="EMBL" id="MDO7786382.1"/>
    </source>
</evidence>
<accession>A0AAW7ZAM6</accession>
<dbReference type="RefSeq" id="WP_304541375.1">
    <property type="nucleotide sequence ID" value="NZ_JARPTC010000004.1"/>
</dbReference>